<sequence length="207" mass="22325">MKRTRTAALALAAAAAAVAPALGQASATAAPGTGYLQDPAGGEHEMKSLWTKDQKHKLEGQVRFHPGIQYGTVNRPSHPHDPRGERQVPDPDTLAWEPSYEFAWAVSDVLVNKGLTTKNGTHPIVVHAVLRDAKGVARAEVEKKLTGQPATGRQKVAGGKRIACDTGEYTVEWSVTRTHYGTLTGSLRWDSGCERYRKAFSSENGKA</sequence>
<dbReference type="Proteomes" id="UP001223390">
    <property type="component" value="Unassembled WGS sequence"/>
</dbReference>
<dbReference type="EMBL" id="JASITI010000011">
    <property type="protein sequence ID" value="MDK9496301.1"/>
    <property type="molecule type" value="Genomic_DNA"/>
</dbReference>
<comment type="caution">
    <text evidence="3">The sequence shown here is derived from an EMBL/GenBank/DDBJ whole genome shotgun (WGS) entry which is preliminary data.</text>
</comment>
<organism evidence="3 4">
    <name type="scientific">Streptomyces katrae</name>
    <dbReference type="NCBI Taxonomy" id="68223"/>
    <lineage>
        <taxon>Bacteria</taxon>
        <taxon>Bacillati</taxon>
        <taxon>Actinomycetota</taxon>
        <taxon>Actinomycetes</taxon>
        <taxon>Kitasatosporales</taxon>
        <taxon>Streptomycetaceae</taxon>
        <taxon>Streptomyces</taxon>
    </lineage>
</organism>
<evidence type="ECO:0008006" key="5">
    <source>
        <dbReference type="Google" id="ProtNLM"/>
    </source>
</evidence>
<proteinExistence type="predicted"/>
<dbReference type="RefSeq" id="WP_125814661.1">
    <property type="nucleotide sequence ID" value="NZ_JASITI010000011.1"/>
</dbReference>
<feature type="chain" id="PRO_5046430571" description="Secreted protein" evidence="2">
    <location>
        <begin position="30"/>
        <end position="207"/>
    </location>
</feature>
<gene>
    <name evidence="3" type="ORF">QEZ40_000750</name>
</gene>
<accession>A0ABT7GRR8</accession>
<reference evidence="3 4" key="1">
    <citation type="submission" date="2023-05" db="EMBL/GenBank/DDBJ databases">
        <title>Sequencing and Assembly of Streptomyces sp. NP73.</title>
        <authorList>
            <person name="Konwar A.N."/>
            <person name="Saikia K."/>
            <person name="Thakur D."/>
        </authorList>
    </citation>
    <scope>NUCLEOTIDE SEQUENCE [LARGE SCALE GENOMIC DNA]</scope>
    <source>
        <strain evidence="3 4">NP73</strain>
    </source>
</reference>
<evidence type="ECO:0000256" key="2">
    <source>
        <dbReference type="SAM" id="SignalP"/>
    </source>
</evidence>
<feature type="signal peptide" evidence="2">
    <location>
        <begin position="1"/>
        <end position="29"/>
    </location>
</feature>
<feature type="region of interest" description="Disordered" evidence="1">
    <location>
        <begin position="67"/>
        <end position="92"/>
    </location>
</feature>
<feature type="compositionally biased region" description="Basic and acidic residues" evidence="1">
    <location>
        <begin position="78"/>
        <end position="89"/>
    </location>
</feature>
<keyword evidence="4" id="KW-1185">Reference proteome</keyword>
<evidence type="ECO:0000256" key="1">
    <source>
        <dbReference type="SAM" id="MobiDB-lite"/>
    </source>
</evidence>
<evidence type="ECO:0000313" key="4">
    <source>
        <dbReference type="Proteomes" id="UP001223390"/>
    </source>
</evidence>
<protein>
    <recommendedName>
        <fullName evidence="5">Secreted protein</fullName>
    </recommendedName>
</protein>
<keyword evidence="2" id="KW-0732">Signal</keyword>
<name>A0ABT7GRR8_9ACTN</name>
<evidence type="ECO:0000313" key="3">
    <source>
        <dbReference type="EMBL" id="MDK9496301.1"/>
    </source>
</evidence>